<dbReference type="InterPro" id="IPR036188">
    <property type="entry name" value="FAD/NAD-bd_sf"/>
</dbReference>
<keyword evidence="4" id="KW-1185">Reference proteome</keyword>
<organism evidence="3 4">
    <name type="scientific">Staphylotrichum longicolle</name>
    <dbReference type="NCBI Taxonomy" id="669026"/>
    <lineage>
        <taxon>Eukaryota</taxon>
        <taxon>Fungi</taxon>
        <taxon>Dikarya</taxon>
        <taxon>Ascomycota</taxon>
        <taxon>Pezizomycotina</taxon>
        <taxon>Sordariomycetes</taxon>
        <taxon>Sordariomycetidae</taxon>
        <taxon>Sordariales</taxon>
        <taxon>Chaetomiaceae</taxon>
        <taxon>Staphylotrichum</taxon>
    </lineage>
</organism>
<dbReference type="AlphaFoldDB" id="A0AAD4HUY5"/>
<dbReference type="SUPFAM" id="SSF51905">
    <property type="entry name" value="FAD/NAD(P)-binding domain"/>
    <property type="match status" value="2"/>
</dbReference>
<comment type="caution">
    <text evidence="3">The sequence shown here is derived from an EMBL/GenBank/DDBJ whole genome shotgun (WGS) entry which is preliminary data.</text>
</comment>
<dbReference type="GO" id="GO:0004497">
    <property type="term" value="F:monooxygenase activity"/>
    <property type="evidence" value="ECO:0007669"/>
    <property type="project" value="TreeGrafter"/>
</dbReference>
<gene>
    <name evidence="3" type="ORF">NEMBOFW57_007081</name>
</gene>
<name>A0AAD4HUY5_9PEZI</name>
<keyword evidence="1" id="KW-0560">Oxidoreductase</keyword>
<dbReference type="PRINTS" id="PR00411">
    <property type="entry name" value="PNDRDTASEI"/>
</dbReference>
<dbReference type="Proteomes" id="UP001197093">
    <property type="component" value="Unassembled WGS sequence"/>
</dbReference>
<dbReference type="PANTHER" id="PTHR43539:SF68">
    <property type="entry name" value="FLAVIN-BINDING MONOOXYGENASE-LIKE PROTEIN (AFU_ORTHOLOGUE AFUA_4G09220)"/>
    <property type="match status" value="1"/>
</dbReference>
<reference evidence="3" key="1">
    <citation type="submission" date="2023-02" db="EMBL/GenBank/DDBJ databases">
        <authorList>
            <person name="Palmer J.M."/>
        </authorList>
    </citation>
    <scope>NUCLEOTIDE SEQUENCE</scope>
    <source>
        <strain evidence="3">FW57</strain>
    </source>
</reference>
<accession>A0AAD4HUY5</accession>
<feature type="domain" description="FAD/NAD(P)-binding" evidence="2">
    <location>
        <begin position="182"/>
        <end position="399"/>
    </location>
</feature>
<dbReference type="EMBL" id="JAHCVI010000003">
    <property type="protein sequence ID" value="KAG7287569.1"/>
    <property type="molecule type" value="Genomic_DNA"/>
</dbReference>
<dbReference type="InterPro" id="IPR023753">
    <property type="entry name" value="FAD/NAD-binding_dom"/>
</dbReference>
<dbReference type="InterPro" id="IPR050982">
    <property type="entry name" value="Auxin_biosynth/cation_transpt"/>
</dbReference>
<dbReference type="Pfam" id="PF07992">
    <property type="entry name" value="Pyr_redox_2"/>
    <property type="match status" value="1"/>
</dbReference>
<dbReference type="GO" id="GO:0050660">
    <property type="term" value="F:flavin adenine dinucleotide binding"/>
    <property type="evidence" value="ECO:0007669"/>
    <property type="project" value="TreeGrafter"/>
</dbReference>
<protein>
    <recommendedName>
        <fullName evidence="2">FAD/NAD(P)-binding domain-containing protein</fullName>
    </recommendedName>
</protein>
<evidence type="ECO:0000259" key="2">
    <source>
        <dbReference type="Pfam" id="PF07992"/>
    </source>
</evidence>
<dbReference type="PANTHER" id="PTHR43539">
    <property type="entry name" value="FLAVIN-BINDING MONOOXYGENASE-LIKE PROTEIN (AFU_ORTHOLOGUE AFUA_4G09220)"/>
    <property type="match status" value="1"/>
</dbReference>
<sequence length="638" mass="69138">MRERPLPTIAPETVDPAVICSGEATSQALAVLGRLNTALASDDAGALEDCFFPGQAYWKDELALTWHLRTFTSPPAIAASLLQTKALHSLAGPLVLEGTPQFVPASPVLQFIDCNLRFKTKSPAAICNGRMLLLPVEVGGAVVWRIWILSTWLENLESHPENEALLGSPGRQLDGVEQFETDVFIIGGGNAGVTLAARLKALGVDSVMGERNAAPGDNWASRYDCMRFHVPTSLCELPYMRYDKHLQSPHFLSAAELAEQVRRYVKAFNLNVITSAKIHSTVYDRIARRWIVQFESPCGRQTAVAKHLVQATGFGSQKPYLPLMADEDVFKGISIHSAQYKNAVLLREKGVKSVLIIGSANTAFDIAQDCHTAGLQTTIVARSPTYIFPVEDACDKQCLGAYDSDIGVEATDRLLMTMPTWVGTHMLSGFLASRASQEPDRYAALARAGFPVIDSAHPDASLGHHLLERAGGHYVDMGATALIAEGKVGVKAGVEPTGYTPSGLRFADGTTADADAVVWCTGFADKNARDTAAQILGAGMNGHGGREGQGVGDVLGPAEIADRLDATWGVDEEGEIRGMWKRHLRVDNYWIMGGHTQQHRWYSRTVALQIKAELEGILPPAYRETAEAERDGEKDQAL</sequence>
<evidence type="ECO:0000313" key="3">
    <source>
        <dbReference type="EMBL" id="KAG7287569.1"/>
    </source>
</evidence>
<proteinExistence type="predicted"/>
<evidence type="ECO:0000256" key="1">
    <source>
        <dbReference type="ARBA" id="ARBA00023002"/>
    </source>
</evidence>
<dbReference type="Gene3D" id="3.50.50.60">
    <property type="entry name" value="FAD/NAD(P)-binding domain"/>
    <property type="match status" value="2"/>
</dbReference>
<evidence type="ECO:0000313" key="4">
    <source>
        <dbReference type="Proteomes" id="UP001197093"/>
    </source>
</evidence>